<evidence type="ECO:0000256" key="1">
    <source>
        <dbReference type="ARBA" id="ARBA00009156"/>
    </source>
</evidence>
<dbReference type="Gene3D" id="3.30.420.40">
    <property type="match status" value="2"/>
</dbReference>
<comment type="similarity">
    <text evidence="1">Belongs to the FGGY kinase family.</text>
</comment>
<feature type="domain" description="Carbohydrate kinase FGGY C-terminal" evidence="5">
    <location>
        <begin position="248"/>
        <end position="436"/>
    </location>
</feature>
<evidence type="ECO:0000313" key="6">
    <source>
        <dbReference type="EMBL" id="MFD0794845.1"/>
    </source>
</evidence>
<dbReference type="InterPro" id="IPR018484">
    <property type="entry name" value="FGGY_N"/>
</dbReference>
<evidence type="ECO:0000259" key="4">
    <source>
        <dbReference type="Pfam" id="PF00370"/>
    </source>
</evidence>
<evidence type="ECO:0000256" key="2">
    <source>
        <dbReference type="ARBA" id="ARBA00022679"/>
    </source>
</evidence>
<dbReference type="Pfam" id="PF21546">
    <property type="entry name" value="FGGY_C_2"/>
    <property type="match status" value="1"/>
</dbReference>
<dbReference type="RefSeq" id="WP_377116644.1">
    <property type="nucleotide sequence ID" value="NZ_JBHTHZ010000013.1"/>
</dbReference>
<dbReference type="EC" id="2.7.1.-" evidence="6"/>
<dbReference type="EMBL" id="JBHTHZ010000013">
    <property type="protein sequence ID" value="MFD0794845.1"/>
    <property type="molecule type" value="Genomic_DNA"/>
</dbReference>
<keyword evidence="7" id="KW-1185">Reference proteome</keyword>
<evidence type="ECO:0000259" key="5">
    <source>
        <dbReference type="Pfam" id="PF21546"/>
    </source>
</evidence>
<dbReference type="PANTHER" id="PTHR10196:SF57">
    <property type="entry name" value="XYLULOSE KINASE"/>
    <property type="match status" value="1"/>
</dbReference>
<dbReference type="Pfam" id="PF00370">
    <property type="entry name" value="FGGY_N"/>
    <property type="match status" value="1"/>
</dbReference>
<dbReference type="InterPro" id="IPR049382">
    <property type="entry name" value="FGGY_C_2"/>
</dbReference>
<comment type="caution">
    <text evidence="6">The sequence shown here is derived from an EMBL/GenBank/DDBJ whole genome shotgun (WGS) entry which is preliminary data.</text>
</comment>
<evidence type="ECO:0000313" key="7">
    <source>
        <dbReference type="Proteomes" id="UP001597010"/>
    </source>
</evidence>
<dbReference type="Proteomes" id="UP001597010">
    <property type="component" value="Unassembled WGS sequence"/>
</dbReference>
<accession>A0ABW3AVG0</accession>
<reference evidence="7" key="1">
    <citation type="journal article" date="2019" name="Int. J. Syst. Evol. Microbiol.">
        <title>The Global Catalogue of Microorganisms (GCM) 10K type strain sequencing project: providing services to taxonomists for standard genome sequencing and annotation.</title>
        <authorList>
            <consortium name="The Broad Institute Genomics Platform"/>
            <consortium name="The Broad Institute Genome Sequencing Center for Infectious Disease"/>
            <person name="Wu L."/>
            <person name="Ma J."/>
        </authorList>
    </citation>
    <scope>NUCLEOTIDE SEQUENCE [LARGE SCALE GENOMIC DNA]</scope>
    <source>
        <strain evidence="7">CCUG 61484</strain>
    </source>
</reference>
<dbReference type="InterPro" id="IPR043129">
    <property type="entry name" value="ATPase_NBD"/>
</dbReference>
<proteinExistence type="inferred from homology"/>
<dbReference type="SUPFAM" id="SSF53067">
    <property type="entry name" value="Actin-like ATPase domain"/>
    <property type="match status" value="2"/>
</dbReference>
<dbReference type="GO" id="GO:0016301">
    <property type="term" value="F:kinase activity"/>
    <property type="evidence" value="ECO:0007669"/>
    <property type="project" value="UniProtKB-KW"/>
</dbReference>
<evidence type="ECO:0000256" key="3">
    <source>
        <dbReference type="ARBA" id="ARBA00022777"/>
    </source>
</evidence>
<keyword evidence="2 6" id="KW-0808">Transferase</keyword>
<gene>
    <name evidence="6" type="ORF">ACFQZX_14555</name>
</gene>
<keyword evidence="3 6" id="KW-0418">Kinase</keyword>
<feature type="domain" description="Carbohydrate kinase FGGY N-terminal" evidence="4">
    <location>
        <begin position="8"/>
        <end position="199"/>
    </location>
</feature>
<name>A0ABW3AVG0_9SPHI</name>
<dbReference type="PANTHER" id="PTHR10196">
    <property type="entry name" value="SUGAR KINASE"/>
    <property type="match status" value="1"/>
</dbReference>
<organism evidence="6 7">
    <name type="scientific">Mucilaginibacter litoreus</name>
    <dbReference type="NCBI Taxonomy" id="1048221"/>
    <lineage>
        <taxon>Bacteria</taxon>
        <taxon>Pseudomonadati</taxon>
        <taxon>Bacteroidota</taxon>
        <taxon>Sphingobacteriia</taxon>
        <taxon>Sphingobacteriales</taxon>
        <taxon>Sphingobacteriaceae</taxon>
        <taxon>Mucilaginibacter</taxon>
    </lineage>
</organism>
<dbReference type="CDD" id="cd07772">
    <property type="entry name" value="ASKHA_NBD_FGGY_NaCK-like"/>
    <property type="match status" value="1"/>
</dbReference>
<protein>
    <submittedName>
        <fullName evidence="6">FGGY-family carbohydrate kinase</fullName>
        <ecNumber evidence="6">2.7.1.-</ecNumber>
    </submittedName>
</protein>
<sequence>MVDAKSVIAIFDVGKTNKKLFLFDEQYRIVYEKSARFNETLDEDGEPCENLESLRQSVFSSMREVLKLKEFDVKAVNFSAYGASFVYLDENGKELTPLYNYLKPYPDDLKRRLYTVHGSEGTLAMQTASPPLGSLNSGLQLYRLKHTQPQIYDKVKAALHLPQYLSYLLTGKPCSDMTSIGCHTSLWDFEKNSYHDWVIAEGLTEKLAPIAACDNTITTNFEGHKLNVGIGLHDSSAALIPYLVSFNEPFVLLSTGTWSISLNPFDQTPLTAAELENDCLKYIQFKGRPVKASRLFAGYEYEQQTRRIAEHFGQNAAKYKHTEFNPDIVEQLEKKYPTRQGRAIGTIQFAARDLSEFNNDIEAYYQLMRDIITQQKASTKLVMKGTPVKRIFVDGGFGKNPVFMQLLALAFPGMEVFAGSMAQATGIGAALAIHQAWNNRPQPTDLIALKYYSGKNTHAF</sequence>